<name>A0AAN6RHD2_9PLEO</name>
<protein>
    <recommendedName>
        <fullName evidence="7">Ankyrin</fullName>
    </recommendedName>
</protein>
<dbReference type="Gene3D" id="1.25.40.20">
    <property type="entry name" value="Ankyrin repeat-containing domain"/>
    <property type="match status" value="4"/>
</dbReference>
<evidence type="ECO:0000256" key="1">
    <source>
        <dbReference type="ARBA" id="ARBA00022737"/>
    </source>
</evidence>
<dbReference type="SUPFAM" id="SSF48403">
    <property type="entry name" value="Ankyrin repeat"/>
    <property type="match status" value="1"/>
</dbReference>
<dbReference type="Pfam" id="PF12796">
    <property type="entry name" value="Ank_2"/>
    <property type="match status" value="3"/>
</dbReference>
<feature type="repeat" description="ANK" evidence="3">
    <location>
        <begin position="386"/>
        <end position="419"/>
    </location>
</feature>
<dbReference type="InterPro" id="IPR051637">
    <property type="entry name" value="Ank_repeat_dom-contain_49"/>
</dbReference>
<feature type="region of interest" description="Disordered" evidence="4">
    <location>
        <begin position="126"/>
        <end position="145"/>
    </location>
</feature>
<comment type="caution">
    <text evidence="5">The sequence shown here is derived from an EMBL/GenBank/DDBJ whole genome shotgun (WGS) entry which is preliminary data.</text>
</comment>
<reference evidence="5 6" key="1">
    <citation type="submission" date="2021-02" db="EMBL/GenBank/DDBJ databases">
        <title>Genome assembly of Pseudopithomyces chartarum.</title>
        <authorList>
            <person name="Jauregui R."/>
            <person name="Singh J."/>
            <person name="Voisey C."/>
        </authorList>
    </citation>
    <scope>NUCLEOTIDE SEQUENCE [LARGE SCALE GENOMIC DNA]</scope>
    <source>
        <strain evidence="5 6">AGR01</strain>
    </source>
</reference>
<feature type="repeat" description="ANK" evidence="3">
    <location>
        <begin position="54"/>
        <end position="87"/>
    </location>
</feature>
<dbReference type="InterPro" id="IPR036770">
    <property type="entry name" value="Ankyrin_rpt-contain_sf"/>
</dbReference>
<keyword evidence="2 3" id="KW-0040">ANK repeat</keyword>
<dbReference type="PANTHER" id="PTHR24180">
    <property type="entry name" value="CYCLIN-DEPENDENT KINASE INHIBITOR 2C-RELATED"/>
    <property type="match status" value="1"/>
</dbReference>
<dbReference type="AlphaFoldDB" id="A0AAN6RHD2"/>
<dbReference type="PANTHER" id="PTHR24180:SF45">
    <property type="entry name" value="POLY [ADP-RIBOSE] POLYMERASE TANKYRASE"/>
    <property type="match status" value="1"/>
</dbReference>
<dbReference type="InterPro" id="IPR002110">
    <property type="entry name" value="Ankyrin_rpt"/>
</dbReference>
<dbReference type="PROSITE" id="PS50297">
    <property type="entry name" value="ANK_REP_REGION"/>
    <property type="match status" value="3"/>
</dbReference>
<dbReference type="PROSITE" id="PS50088">
    <property type="entry name" value="ANK_REPEAT"/>
    <property type="match status" value="5"/>
</dbReference>
<feature type="repeat" description="ANK" evidence="3">
    <location>
        <begin position="352"/>
        <end position="385"/>
    </location>
</feature>
<sequence>MVKVKEKQQQRLIERALQDSNETGLLRAAESGSNKYINMLIEGKAVDLNSKDPDGRTALSQASKHGHVETVELLLSQHGVDPNSMDTEGRTPLSLASEQWHKRVVESLIDRGGACTNLKDNRNRTPLHWTARKSPPSYFGSPGGTKESLPTVASLISHNIELDVKDSKGRTALSRFAKYGYNEAIELLLKQDNVNPNSKDDTGRTPISLAAERGHTQIVDMLINGAGADPDLKDDGDWTPLFWAIKGAENEKYISAPRNQACNMIRLLLNRDDVDPAAQDREGRTPLSWAVESPRLALEMCQVLLKRSNATLEFMDSDGRTPFSRATESGNVQVVQEILEQDCINPDSKDKDGRTPLSRAAQCGRVGVMKLLLMNTSIDPDSKDNRGRTPLWWAADCGQAESVQLLLETNGVDPESTDDEDFGSYPMEPDSNIQGRSVTLQWRECAIAWTMVFSGTISRDGNGWRSMDHFSTLPYGWIPRDGAEFFSLFIQHLRQSWLTFCISAEEHLLQRRLHQMNSKGNSAELIHRLAEDLKEYAEVRKVFRGQIRSARKFVTEYSERFYQENDAKEMKVPIKAFEADIGEKIDQLDQTVKDLLQFEFAWVSINEAHRSATIATSMKRLSWITVKTP</sequence>
<keyword evidence="6" id="KW-1185">Reference proteome</keyword>
<evidence type="ECO:0008006" key="7">
    <source>
        <dbReference type="Google" id="ProtNLM"/>
    </source>
</evidence>
<organism evidence="5 6">
    <name type="scientific">Pseudopithomyces chartarum</name>
    <dbReference type="NCBI Taxonomy" id="1892770"/>
    <lineage>
        <taxon>Eukaryota</taxon>
        <taxon>Fungi</taxon>
        <taxon>Dikarya</taxon>
        <taxon>Ascomycota</taxon>
        <taxon>Pezizomycotina</taxon>
        <taxon>Dothideomycetes</taxon>
        <taxon>Pleosporomycetidae</taxon>
        <taxon>Pleosporales</taxon>
        <taxon>Massarineae</taxon>
        <taxon>Didymosphaeriaceae</taxon>
        <taxon>Pseudopithomyces</taxon>
    </lineage>
</organism>
<evidence type="ECO:0000313" key="6">
    <source>
        <dbReference type="Proteomes" id="UP001280581"/>
    </source>
</evidence>
<gene>
    <name evidence="5" type="ORF">GRF29_77g71364</name>
</gene>
<proteinExistence type="predicted"/>
<feature type="repeat" description="ANK" evidence="3">
    <location>
        <begin position="202"/>
        <end position="235"/>
    </location>
</feature>
<evidence type="ECO:0000313" key="5">
    <source>
        <dbReference type="EMBL" id="KAK3208234.1"/>
    </source>
</evidence>
<accession>A0AAN6RHD2</accession>
<dbReference type="Proteomes" id="UP001280581">
    <property type="component" value="Unassembled WGS sequence"/>
</dbReference>
<evidence type="ECO:0000256" key="4">
    <source>
        <dbReference type="SAM" id="MobiDB-lite"/>
    </source>
</evidence>
<dbReference type="Pfam" id="PF00023">
    <property type="entry name" value="Ank"/>
    <property type="match status" value="1"/>
</dbReference>
<evidence type="ECO:0000256" key="3">
    <source>
        <dbReference type="PROSITE-ProRule" id="PRU00023"/>
    </source>
</evidence>
<dbReference type="SMART" id="SM00248">
    <property type="entry name" value="ANK"/>
    <property type="match status" value="11"/>
</dbReference>
<dbReference type="EMBL" id="WVTA01000007">
    <property type="protein sequence ID" value="KAK3208234.1"/>
    <property type="molecule type" value="Genomic_DNA"/>
</dbReference>
<feature type="repeat" description="ANK" evidence="3">
    <location>
        <begin position="88"/>
        <end position="112"/>
    </location>
</feature>
<keyword evidence="1" id="KW-0677">Repeat</keyword>
<evidence type="ECO:0000256" key="2">
    <source>
        <dbReference type="ARBA" id="ARBA00023043"/>
    </source>
</evidence>